<reference evidence="2 3" key="1">
    <citation type="submission" date="2016-07" db="EMBL/GenBank/DDBJ databases">
        <title>Pervasive Adenine N6-methylation of Active Genes in Fungi.</title>
        <authorList>
            <consortium name="DOE Joint Genome Institute"/>
            <person name="Mondo S.J."/>
            <person name="Dannebaum R.O."/>
            <person name="Kuo R.C."/>
            <person name="Labutti K."/>
            <person name="Haridas S."/>
            <person name="Kuo A."/>
            <person name="Salamov A."/>
            <person name="Ahrendt S.R."/>
            <person name="Lipzen A."/>
            <person name="Sullivan W."/>
            <person name="Andreopoulos W.B."/>
            <person name="Clum A."/>
            <person name="Lindquist E."/>
            <person name="Daum C."/>
            <person name="Ramamoorthy G.K."/>
            <person name="Gryganskyi A."/>
            <person name="Culley D."/>
            <person name="Magnuson J.K."/>
            <person name="James T.Y."/>
            <person name="O'Malley M.A."/>
            <person name="Stajich J.E."/>
            <person name="Spatafora J.W."/>
            <person name="Visel A."/>
            <person name="Grigoriev I.V."/>
        </authorList>
    </citation>
    <scope>NUCLEOTIDE SEQUENCE [LARGE SCALE GENOMIC DNA]</scope>
    <source>
        <strain evidence="2 3">CBS 129021</strain>
    </source>
</reference>
<dbReference type="GeneID" id="63777679"/>
<evidence type="ECO:0000256" key="1">
    <source>
        <dbReference type="SAM" id="MobiDB-lite"/>
    </source>
</evidence>
<accession>A0A1Y2DA99</accession>
<dbReference type="Proteomes" id="UP000193689">
    <property type="component" value="Unassembled WGS sequence"/>
</dbReference>
<comment type="caution">
    <text evidence="2">The sequence shown here is derived from an EMBL/GenBank/DDBJ whole genome shotgun (WGS) entry which is preliminary data.</text>
</comment>
<evidence type="ECO:0000313" key="2">
    <source>
        <dbReference type="EMBL" id="ORY56127.1"/>
    </source>
</evidence>
<sequence length="457" mass="49795">MSLTAPIAKDNFAFANGDLFAEASGGNRHRRATAAELKTHFKSGNDKDHPAHWFEAQCLHYGLPPSKTKAVARMRLYDAVKGGSLSVPASVQKLETELKKEWTKKDREAKKALKGSTTVAKTATTTTKAAGTKRKAENVDLTVDVGGIQVKLSTNNGARETAAKKAKTTTAAMTAKSSTPKAKASATSASKATKATPAPKVKAVKPEKEKPASKPSASAKSSPAKQTAHRRGTQTLRGGISQGPGRKSAAASSSSPEKPARTKQTARRSGSFVARGRIPTGGMCYEESPPPYSEYADDDYDDYEEDAPLAPLGLLNGRYEIKSTEVSEQWTHYGQDFGLILTLAGSSMWGSFDLGVIEGVLFIERRPYQSSHEPIHFKWRGREDQGPMLYGNHNSGWIKFLGDGRVEGEFDYQCIDFRGKRAPGQGTKSEIDARILENEWDGYNEREYEAENQARWN</sequence>
<feature type="region of interest" description="Disordered" evidence="1">
    <location>
        <begin position="158"/>
        <end position="291"/>
    </location>
</feature>
<feature type="compositionally biased region" description="Low complexity" evidence="1">
    <location>
        <begin position="213"/>
        <end position="226"/>
    </location>
</feature>
<protein>
    <submittedName>
        <fullName evidence="2">Uncharacterized protein</fullName>
    </submittedName>
</protein>
<dbReference type="InParanoid" id="A0A1Y2DA99"/>
<dbReference type="STRING" id="1141098.A0A1Y2DA99"/>
<dbReference type="AlphaFoldDB" id="A0A1Y2DA99"/>
<dbReference type="RefSeq" id="XP_040709973.1">
    <property type="nucleotide sequence ID" value="XM_040861467.1"/>
</dbReference>
<dbReference type="EMBL" id="MCFJ01000024">
    <property type="protein sequence ID" value="ORY56127.1"/>
    <property type="molecule type" value="Genomic_DNA"/>
</dbReference>
<feature type="compositionally biased region" description="Low complexity" evidence="1">
    <location>
        <begin position="168"/>
        <end position="201"/>
    </location>
</feature>
<evidence type="ECO:0000313" key="3">
    <source>
        <dbReference type="Proteomes" id="UP000193689"/>
    </source>
</evidence>
<organism evidence="2 3">
    <name type="scientific">Pseudomassariella vexata</name>
    <dbReference type="NCBI Taxonomy" id="1141098"/>
    <lineage>
        <taxon>Eukaryota</taxon>
        <taxon>Fungi</taxon>
        <taxon>Dikarya</taxon>
        <taxon>Ascomycota</taxon>
        <taxon>Pezizomycotina</taxon>
        <taxon>Sordariomycetes</taxon>
        <taxon>Xylariomycetidae</taxon>
        <taxon>Amphisphaeriales</taxon>
        <taxon>Pseudomassariaceae</taxon>
        <taxon>Pseudomassariella</taxon>
    </lineage>
</organism>
<gene>
    <name evidence="2" type="ORF">BCR38DRAFT_451525</name>
</gene>
<name>A0A1Y2DA99_9PEZI</name>
<proteinExistence type="predicted"/>
<keyword evidence="3" id="KW-1185">Reference proteome</keyword>
<dbReference type="OrthoDB" id="4121058at2759"/>